<evidence type="ECO:0000313" key="6">
    <source>
        <dbReference type="EMBL" id="UXX84742.1"/>
    </source>
</evidence>
<dbReference type="Gene3D" id="1.10.10.10">
    <property type="entry name" value="Winged helix-like DNA-binding domain superfamily/Winged helix DNA-binding domain"/>
    <property type="match status" value="1"/>
</dbReference>
<dbReference type="PANTHER" id="PTHR30537">
    <property type="entry name" value="HTH-TYPE TRANSCRIPTIONAL REGULATOR"/>
    <property type="match status" value="1"/>
</dbReference>
<evidence type="ECO:0000256" key="2">
    <source>
        <dbReference type="ARBA" id="ARBA00023015"/>
    </source>
</evidence>
<dbReference type="InterPro" id="IPR058163">
    <property type="entry name" value="LysR-type_TF_proteobact-type"/>
</dbReference>
<evidence type="ECO:0000256" key="1">
    <source>
        <dbReference type="ARBA" id="ARBA00009437"/>
    </source>
</evidence>
<organism evidence="6 7">
    <name type="scientific">Roseovarius pelagicus</name>
    <dbReference type="NCBI Taxonomy" id="2980108"/>
    <lineage>
        <taxon>Bacteria</taxon>
        <taxon>Pseudomonadati</taxon>
        <taxon>Pseudomonadota</taxon>
        <taxon>Alphaproteobacteria</taxon>
        <taxon>Rhodobacterales</taxon>
        <taxon>Roseobacteraceae</taxon>
        <taxon>Roseovarius</taxon>
    </lineage>
</organism>
<keyword evidence="3" id="KW-0238">DNA-binding</keyword>
<evidence type="ECO:0000256" key="3">
    <source>
        <dbReference type="ARBA" id="ARBA00023125"/>
    </source>
</evidence>
<dbReference type="SUPFAM" id="SSF53850">
    <property type="entry name" value="Periplasmic binding protein-like II"/>
    <property type="match status" value="1"/>
</dbReference>
<name>A0ABY6DF18_9RHOB</name>
<dbReference type="CDD" id="cd08432">
    <property type="entry name" value="PBP2_GcdR_TrpI_HvrB_AmpR_like"/>
    <property type="match status" value="1"/>
</dbReference>
<sequence>MRKLPPLSALRAFEAAGRHGTLSLAAQELYVTHGAVSKQVKGLERSLGVQLTRRTGRGIELTPQGRHMLPYLTKAFDDLGAAVRSVHSGSFEGSLIISCMPGLAATWLIPKLAQFMDAYPNIALTVLSAVRAPGLHQDITDLEILYGRPEWPGRRVRLLRQLEIFPVCSPQVMSGPDPVRTLDDLSRHVLIDNPTGTHWQEFLLAQGKDTTAIRRTLRFQDFNHELSAARAGLGIAIGDDLTTGDDLAAGRLVRPLPEMVRRQSMAYYLVTAPERATSAAAGTFIEWLVQEMEPSQNQ</sequence>
<keyword evidence="4" id="KW-0804">Transcription</keyword>
<dbReference type="InterPro" id="IPR000847">
    <property type="entry name" value="LysR_HTH_N"/>
</dbReference>
<evidence type="ECO:0000256" key="4">
    <source>
        <dbReference type="ARBA" id="ARBA00023163"/>
    </source>
</evidence>
<dbReference type="SUPFAM" id="SSF46785">
    <property type="entry name" value="Winged helix' DNA-binding domain"/>
    <property type="match status" value="1"/>
</dbReference>
<dbReference type="RefSeq" id="WP_263048880.1">
    <property type="nucleotide sequence ID" value="NZ_CP106738.1"/>
</dbReference>
<reference evidence="6" key="1">
    <citation type="submission" date="2022-10" db="EMBL/GenBank/DDBJ databases">
        <title>Roseovarius pelagicus sp. nov., isolated from Arctic seawater.</title>
        <authorList>
            <person name="Hong Y.W."/>
            <person name="Hwang C.Y."/>
        </authorList>
    </citation>
    <scope>NUCLEOTIDE SEQUENCE</scope>
    <source>
        <strain evidence="6">HL-MP18</strain>
    </source>
</reference>
<dbReference type="PANTHER" id="PTHR30537:SF74">
    <property type="entry name" value="HTH-TYPE TRANSCRIPTIONAL REGULATOR TRPI"/>
    <property type="match status" value="1"/>
</dbReference>
<keyword evidence="7" id="KW-1185">Reference proteome</keyword>
<dbReference type="Pfam" id="PF00126">
    <property type="entry name" value="HTH_1"/>
    <property type="match status" value="1"/>
</dbReference>
<dbReference type="InterPro" id="IPR036388">
    <property type="entry name" value="WH-like_DNA-bd_sf"/>
</dbReference>
<accession>A0ABY6DF18</accession>
<feature type="domain" description="HTH lysR-type" evidence="5">
    <location>
        <begin position="5"/>
        <end position="62"/>
    </location>
</feature>
<gene>
    <name evidence="6" type="ORF">N7U68_08935</name>
</gene>
<dbReference type="InterPro" id="IPR005119">
    <property type="entry name" value="LysR_subst-bd"/>
</dbReference>
<dbReference type="InterPro" id="IPR036390">
    <property type="entry name" value="WH_DNA-bd_sf"/>
</dbReference>
<dbReference type="Proteomes" id="UP001064087">
    <property type="component" value="Chromosome"/>
</dbReference>
<proteinExistence type="inferred from homology"/>
<keyword evidence="2" id="KW-0805">Transcription regulation</keyword>
<evidence type="ECO:0000259" key="5">
    <source>
        <dbReference type="PROSITE" id="PS50931"/>
    </source>
</evidence>
<dbReference type="PROSITE" id="PS50931">
    <property type="entry name" value="HTH_LYSR"/>
    <property type="match status" value="1"/>
</dbReference>
<comment type="similarity">
    <text evidence="1">Belongs to the LysR transcriptional regulatory family.</text>
</comment>
<dbReference type="Pfam" id="PF03466">
    <property type="entry name" value="LysR_substrate"/>
    <property type="match status" value="1"/>
</dbReference>
<dbReference type="EMBL" id="CP106738">
    <property type="protein sequence ID" value="UXX84742.1"/>
    <property type="molecule type" value="Genomic_DNA"/>
</dbReference>
<evidence type="ECO:0000313" key="7">
    <source>
        <dbReference type="Proteomes" id="UP001064087"/>
    </source>
</evidence>
<dbReference type="Gene3D" id="3.40.190.10">
    <property type="entry name" value="Periplasmic binding protein-like II"/>
    <property type="match status" value="2"/>
</dbReference>
<protein>
    <submittedName>
        <fullName evidence="6">LysR substrate-binding domain-containing protein</fullName>
    </submittedName>
</protein>